<reference evidence="2 3" key="1">
    <citation type="submission" date="2019-03" db="EMBL/GenBank/DDBJ databases">
        <title>Lake Tanganyika Metagenome-Assembled Genomes (MAGs).</title>
        <authorList>
            <person name="Tran P."/>
        </authorList>
    </citation>
    <scope>NUCLEOTIDE SEQUENCE [LARGE SCALE GENOMIC DNA]</scope>
    <source>
        <strain evidence="2">K_DeepCast_65m_m2_236</strain>
    </source>
</reference>
<keyword evidence="1" id="KW-1133">Transmembrane helix</keyword>
<gene>
    <name evidence="2" type="ORF">FJZ00_00220</name>
</gene>
<keyword evidence="1" id="KW-0472">Membrane</keyword>
<dbReference type="EMBL" id="VGJX01000004">
    <property type="protein sequence ID" value="MBM3273545.1"/>
    <property type="molecule type" value="Genomic_DNA"/>
</dbReference>
<organism evidence="2 3">
    <name type="scientific">Candidatus Tanganyikabacteria bacterium</name>
    <dbReference type="NCBI Taxonomy" id="2961651"/>
    <lineage>
        <taxon>Bacteria</taxon>
        <taxon>Bacillati</taxon>
        <taxon>Candidatus Sericytochromatia</taxon>
        <taxon>Candidatus Tanganyikabacteria</taxon>
    </lineage>
</organism>
<evidence type="ECO:0000313" key="2">
    <source>
        <dbReference type="EMBL" id="MBM3273545.1"/>
    </source>
</evidence>
<keyword evidence="1" id="KW-0812">Transmembrane</keyword>
<feature type="transmembrane region" description="Helical" evidence="1">
    <location>
        <begin position="7"/>
        <end position="31"/>
    </location>
</feature>
<sequence>MSRFLDIWLWSIVALAVAALIGGPLYALLFVEDGWIFMFPKPPMPE</sequence>
<dbReference type="AlphaFoldDB" id="A0A938BM43"/>
<name>A0A938BM43_9BACT</name>
<comment type="caution">
    <text evidence="2">The sequence shown here is derived from an EMBL/GenBank/DDBJ whole genome shotgun (WGS) entry which is preliminary data.</text>
</comment>
<dbReference type="Proteomes" id="UP000703893">
    <property type="component" value="Unassembled WGS sequence"/>
</dbReference>
<accession>A0A938BM43</accession>
<proteinExistence type="predicted"/>
<protein>
    <submittedName>
        <fullName evidence="2">Uncharacterized protein</fullName>
    </submittedName>
</protein>
<evidence type="ECO:0000313" key="3">
    <source>
        <dbReference type="Proteomes" id="UP000703893"/>
    </source>
</evidence>
<evidence type="ECO:0000256" key="1">
    <source>
        <dbReference type="SAM" id="Phobius"/>
    </source>
</evidence>